<proteinExistence type="predicted"/>
<protein>
    <submittedName>
        <fullName evidence="1">Uncharacterized protein</fullName>
    </submittedName>
</protein>
<gene>
    <name evidence="1" type="ORF">VCR31J2_150004</name>
</gene>
<dbReference type="AlphaFoldDB" id="A0AA86XQ17"/>
<keyword evidence="2" id="KW-1185">Reference proteome</keyword>
<dbReference type="EMBL" id="CCKJ01000057">
    <property type="protein sequence ID" value="CDT90370.1"/>
    <property type="molecule type" value="Genomic_DNA"/>
</dbReference>
<evidence type="ECO:0000313" key="1">
    <source>
        <dbReference type="EMBL" id="CDT90370.1"/>
    </source>
</evidence>
<reference evidence="1 2" key="1">
    <citation type="submission" date="2014-06" db="EMBL/GenBank/DDBJ databases">
        <authorList>
            <person name="Le Roux F."/>
        </authorList>
    </citation>
    <scope>NUCLEOTIDE SEQUENCE [LARGE SCALE GENOMIC DNA]</scope>
    <source>
        <strain evidence="1 2">J2-31</strain>
    </source>
</reference>
<evidence type="ECO:0000313" key="2">
    <source>
        <dbReference type="Proteomes" id="UP000041625"/>
    </source>
</evidence>
<dbReference type="Proteomes" id="UP000041625">
    <property type="component" value="Unassembled WGS sequence"/>
</dbReference>
<sequence>MKSCSSHLTAGIRNDVVLIMSWFWGTPELRAVSYGKIFCVSYSTDVRNTMI</sequence>
<name>A0AA86XQ17_9VIBR</name>
<accession>A0AA86XQ17</accession>
<comment type="caution">
    <text evidence="1">The sequence shown here is derived from an EMBL/GenBank/DDBJ whole genome shotgun (WGS) entry which is preliminary data.</text>
</comment>
<organism evidence="1 2">
    <name type="scientific">Vibrio coralliirubri</name>
    <dbReference type="NCBI Taxonomy" id="1516159"/>
    <lineage>
        <taxon>Bacteria</taxon>
        <taxon>Pseudomonadati</taxon>
        <taxon>Pseudomonadota</taxon>
        <taxon>Gammaproteobacteria</taxon>
        <taxon>Vibrionales</taxon>
        <taxon>Vibrionaceae</taxon>
        <taxon>Vibrio</taxon>
    </lineage>
</organism>